<name>A0ABM7VE95_9BACT</name>
<gene>
    <name evidence="2" type="ORF">PEPS_15500</name>
</gene>
<feature type="region of interest" description="Disordered" evidence="1">
    <location>
        <begin position="31"/>
        <end position="50"/>
    </location>
</feature>
<accession>A0ABM7VE95</accession>
<feature type="compositionally biased region" description="Basic and acidic residues" evidence="1">
    <location>
        <begin position="40"/>
        <end position="50"/>
    </location>
</feature>
<evidence type="ECO:0000313" key="2">
    <source>
        <dbReference type="EMBL" id="BDC99269.1"/>
    </source>
</evidence>
<evidence type="ECO:0000313" key="3">
    <source>
        <dbReference type="Proteomes" id="UP001354989"/>
    </source>
</evidence>
<evidence type="ECO:0000256" key="1">
    <source>
        <dbReference type="SAM" id="MobiDB-lite"/>
    </source>
</evidence>
<dbReference type="Proteomes" id="UP001354989">
    <property type="component" value="Chromosome"/>
</dbReference>
<reference evidence="2 3" key="1">
    <citation type="submission" date="2021-12" db="EMBL/GenBank/DDBJ databases">
        <title>Genome sequencing of bacteria with rrn-lacking chromosome and rrn-plasmid.</title>
        <authorList>
            <person name="Anda M."/>
            <person name="Iwasaki W."/>
        </authorList>
    </citation>
    <scope>NUCLEOTIDE SEQUENCE [LARGE SCALE GENOMIC DNA]</scope>
    <source>
        <strain evidence="2 3">NBRC 101262</strain>
    </source>
</reference>
<sequence>MRKKLQSTAVLIFVMLFSTGAVFGIGVDERKSKRKKKKKEKTEWKKIKQEQQYDRSGFPINSNKGVEAGEELRPYVEFKKFWKSTMPAKPLRA</sequence>
<dbReference type="RefSeq" id="WP_332919204.1">
    <property type="nucleotide sequence ID" value="NZ_AP025292.1"/>
</dbReference>
<keyword evidence="3" id="KW-1185">Reference proteome</keyword>
<protein>
    <submittedName>
        <fullName evidence="2">Uncharacterized protein</fullName>
    </submittedName>
</protein>
<dbReference type="EMBL" id="AP025292">
    <property type="protein sequence ID" value="BDC99269.1"/>
    <property type="molecule type" value="Genomic_DNA"/>
</dbReference>
<organism evidence="2 3">
    <name type="scientific">Persicobacter psychrovividus</name>
    <dbReference type="NCBI Taxonomy" id="387638"/>
    <lineage>
        <taxon>Bacteria</taxon>
        <taxon>Pseudomonadati</taxon>
        <taxon>Bacteroidota</taxon>
        <taxon>Cytophagia</taxon>
        <taxon>Cytophagales</taxon>
        <taxon>Persicobacteraceae</taxon>
        <taxon>Persicobacter</taxon>
    </lineage>
</organism>
<proteinExistence type="predicted"/>